<evidence type="ECO:0000256" key="15">
    <source>
        <dbReference type="SAM" id="MobiDB-lite"/>
    </source>
</evidence>
<evidence type="ECO:0000256" key="14">
    <source>
        <dbReference type="HAMAP-Rule" id="MF_02239"/>
    </source>
</evidence>
<evidence type="ECO:0000256" key="12">
    <source>
        <dbReference type="ARBA" id="ARBA00023136"/>
    </source>
</evidence>
<dbReference type="PANTHER" id="PTHR40255">
    <property type="entry name" value="UPF0093 MEMBRANE PROTEIN SLR1790"/>
    <property type="match status" value="1"/>
</dbReference>
<accession>A0A0M2PZS2</accession>
<name>A0A0M2PZS2_PROHO</name>
<dbReference type="EC" id="1.3.99.-" evidence="14"/>
<comment type="caution">
    <text evidence="16">The sequence shown here is derived from an EMBL/GenBank/DDBJ whole genome shotgun (WGS) entry which is preliminary data.</text>
</comment>
<proteinExistence type="inferred from homology"/>
<dbReference type="AlphaFoldDB" id="A0A0M2PZS2"/>
<comment type="pathway">
    <text evidence="2 14">Porphyrin-containing compound metabolism; protoporphyrin-IX biosynthesis; protoporphyrin-IX from protoporphyrinogen-IX: step 1/1.</text>
</comment>
<keyword evidence="10 14" id="KW-0560">Oxidoreductase</keyword>
<evidence type="ECO:0000256" key="3">
    <source>
        <dbReference type="ARBA" id="ARBA00006501"/>
    </source>
</evidence>
<dbReference type="EMBL" id="AJTX02000004">
    <property type="protein sequence ID" value="KKJ00568.1"/>
    <property type="molecule type" value="Genomic_DNA"/>
</dbReference>
<feature type="transmembrane region" description="Helical" evidence="14">
    <location>
        <begin position="56"/>
        <end position="77"/>
    </location>
</feature>
<comment type="function">
    <text evidence="14">Catalyzes the oxidation of protoporphyrinogen IX to protoporphyrin IX.</text>
</comment>
<dbReference type="STRING" id="317619.GCA_000332315_00914"/>
<dbReference type="HAMAP" id="MF_02239">
    <property type="entry name" value="HemJ"/>
    <property type="match status" value="1"/>
</dbReference>
<dbReference type="OrthoDB" id="9800824at2"/>
<dbReference type="InterPro" id="IPR005265">
    <property type="entry name" value="HemJ-like"/>
</dbReference>
<feature type="binding site" description="axial binding residue" evidence="14">
    <location>
        <position position="10"/>
    </location>
    <ligand>
        <name>heme</name>
        <dbReference type="ChEBI" id="CHEBI:30413"/>
    </ligand>
    <ligandPart>
        <name>Fe</name>
        <dbReference type="ChEBI" id="CHEBI:18248"/>
    </ligandPart>
</feature>
<dbReference type="eggNOG" id="COG1981">
    <property type="taxonomic scope" value="Bacteria"/>
</dbReference>
<feature type="transmembrane region" description="Helical" evidence="14">
    <location>
        <begin position="89"/>
        <end position="109"/>
    </location>
</feature>
<comment type="subunit">
    <text evidence="14">Homodimer.</text>
</comment>
<comment type="similarity">
    <text evidence="3 14">Belongs to the HemJ family.</text>
</comment>
<comment type="subcellular location">
    <subcellularLocation>
        <location evidence="1 14">Cell membrane</location>
        <topology evidence="1 14">Multi-pass membrane protein</topology>
    </subcellularLocation>
</comment>
<dbReference type="GO" id="GO:0005886">
    <property type="term" value="C:plasma membrane"/>
    <property type="evidence" value="ECO:0007669"/>
    <property type="project" value="UniProtKB-SubCell"/>
</dbReference>
<feature type="transmembrane region" description="Helical" evidence="14">
    <location>
        <begin position="154"/>
        <end position="172"/>
    </location>
</feature>
<evidence type="ECO:0000256" key="6">
    <source>
        <dbReference type="ARBA" id="ARBA00022617"/>
    </source>
</evidence>
<evidence type="ECO:0000256" key="9">
    <source>
        <dbReference type="ARBA" id="ARBA00022989"/>
    </source>
</evidence>
<dbReference type="GO" id="GO:0046872">
    <property type="term" value="F:metal ion binding"/>
    <property type="evidence" value="ECO:0007669"/>
    <property type="project" value="UniProtKB-KW"/>
</dbReference>
<feature type="transmembrane region" description="Helical" evidence="14">
    <location>
        <begin position="6"/>
        <end position="25"/>
    </location>
</feature>
<feature type="region of interest" description="Disordered" evidence="15">
    <location>
        <begin position="188"/>
        <end position="211"/>
    </location>
</feature>
<evidence type="ECO:0000313" key="17">
    <source>
        <dbReference type="Proteomes" id="UP000034681"/>
    </source>
</evidence>
<feature type="compositionally biased region" description="Low complexity" evidence="15">
    <location>
        <begin position="189"/>
        <end position="203"/>
    </location>
</feature>
<keyword evidence="8 14" id="KW-0479">Metal-binding</keyword>
<evidence type="ECO:0000256" key="10">
    <source>
        <dbReference type="ARBA" id="ARBA00023002"/>
    </source>
</evidence>
<dbReference type="PANTHER" id="PTHR40255:SF1">
    <property type="entry name" value="PROTOPORPHYRINOGEN IX OXIDASE"/>
    <property type="match status" value="1"/>
</dbReference>
<keyword evidence="7 14" id="KW-0812">Transmembrane</keyword>
<keyword evidence="9 14" id="KW-1133">Transmembrane helix</keyword>
<protein>
    <recommendedName>
        <fullName evidence="4 14">Protoporphyrinogen IX oxidase</fullName>
        <shortName evidence="14">PPO</shortName>
        <ecNumber evidence="14">1.3.99.-</ecNumber>
    </recommendedName>
</protein>
<keyword evidence="6 14" id="KW-0349">Heme</keyword>
<dbReference type="UniPathway" id="UPA00251">
    <property type="reaction ID" value="UER00324"/>
</dbReference>
<dbReference type="NCBIfam" id="TIGR00701">
    <property type="entry name" value="protoporphyrinogen oxidase HemJ"/>
    <property type="match status" value="1"/>
</dbReference>
<sequence>MAYFWFKALHIIGVVVWFAGLFYLVRLFIYHVEAEAQPEPAQGILKAQYEIMEKRLYGIITTPGMVVTVTMAIGLLVTQPAWLHDRWLHIKLSLVALLLAYHFFCGRLMGQLAAGTCGWGSKQLRALNEAPTLLLVAIVLLAVFKDSLPTSSTVWFIVGLVVLMAVTIQLYARKRRLDQERLNQEQLDQAKQATAAQTSAAASDVQEPAQL</sequence>
<comment type="cofactor">
    <cofactor evidence="14">
        <name>heme b</name>
        <dbReference type="ChEBI" id="CHEBI:60344"/>
    </cofactor>
    <text evidence="14">Binds 1 heme b (iron(II)-protoporphyrin IX) group per subunit.</text>
</comment>
<dbReference type="Pfam" id="PF03653">
    <property type="entry name" value="UPF0093"/>
    <property type="match status" value="1"/>
</dbReference>
<evidence type="ECO:0000256" key="4">
    <source>
        <dbReference type="ARBA" id="ARBA00017504"/>
    </source>
</evidence>
<evidence type="ECO:0000256" key="1">
    <source>
        <dbReference type="ARBA" id="ARBA00004651"/>
    </source>
</evidence>
<keyword evidence="12 14" id="KW-0472">Membrane</keyword>
<evidence type="ECO:0000313" key="16">
    <source>
        <dbReference type="EMBL" id="KKJ00568.1"/>
    </source>
</evidence>
<feature type="binding site" description="axial binding residue" evidence="14">
    <location>
        <position position="91"/>
    </location>
    <ligand>
        <name>heme</name>
        <dbReference type="ChEBI" id="CHEBI:30413"/>
    </ligand>
    <ligandPart>
        <name>Fe</name>
        <dbReference type="ChEBI" id="CHEBI:18248"/>
    </ligandPart>
</feature>
<keyword evidence="5 14" id="KW-1003">Cell membrane</keyword>
<evidence type="ECO:0000256" key="13">
    <source>
        <dbReference type="ARBA" id="ARBA00048390"/>
    </source>
</evidence>
<keyword evidence="17" id="KW-1185">Reference proteome</keyword>
<evidence type="ECO:0000256" key="8">
    <source>
        <dbReference type="ARBA" id="ARBA00022723"/>
    </source>
</evidence>
<dbReference type="Proteomes" id="UP000034681">
    <property type="component" value="Unassembled WGS sequence"/>
</dbReference>
<reference evidence="16" key="1">
    <citation type="submission" date="2012-04" db="EMBL/GenBank/DDBJ databases">
        <authorList>
            <person name="Borisov I.G."/>
            <person name="Ivanikova N.V."/>
            <person name="Pinevich A.V."/>
        </authorList>
    </citation>
    <scope>NUCLEOTIDE SEQUENCE [LARGE SCALE GENOMIC DNA]</scope>
    <source>
        <strain evidence="16">CALU 1027</strain>
    </source>
</reference>
<dbReference type="GO" id="GO:0070818">
    <property type="term" value="F:protoporphyrinogen oxidase activity"/>
    <property type="evidence" value="ECO:0007669"/>
    <property type="project" value="UniProtKB-UniRule"/>
</dbReference>
<comment type="catalytic activity">
    <reaction evidence="13 14">
        <text>protoporphyrinogen IX + 3 A = protoporphyrin IX + 3 AH2</text>
        <dbReference type="Rhea" id="RHEA:62000"/>
        <dbReference type="ChEBI" id="CHEBI:13193"/>
        <dbReference type="ChEBI" id="CHEBI:17499"/>
        <dbReference type="ChEBI" id="CHEBI:57306"/>
        <dbReference type="ChEBI" id="CHEBI:57307"/>
    </reaction>
</comment>
<evidence type="ECO:0000256" key="2">
    <source>
        <dbReference type="ARBA" id="ARBA00005073"/>
    </source>
</evidence>
<organism evidence="16 17">
    <name type="scientific">Prochlorothrix hollandica PCC 9006 = CALU 1027</name>
    <dbReference type="NCBI Taxonomy" id="317619"/>
    <lineage>
        <taxon>Bacteria</taxon>
        <taxon>Bacillati</taxon>
        <taxon>Cyanobacteriota</taxon>
        <taxon>Cyanophyceae</taxon>
        <taxon>Prochlorotrichales</taxon>
        <taxon>Prochlorotrichaceae</taxon>
        <taxon>Prochlorothrix</taxon>
    </lineage>
</organism>
<dbReference type="GO" id="GO:0006782">
    <property type="term" value="P:protoporphyrinogen IX biosynthetic process"/>
    <property type="evidence" value="ECO:0007669"/>
    <property type="project" value="UniProtKB-UniRule"/>
</dbReference>
<evidence type="ECO:0000256" key="7">
    <source>
        <dbReference type="ARBA" id="ARBA00022692"/>
    </source>
</evidence>
<feature type="transmembrane region" description="Helical" evidence="14">
    <location>
        <begin position="130"/>
        <end position="148"/>
    </location>
</feature>
<gene>
    <name evidence="16" type="ORF">PROH_10730</name>
</gene>
<evidence type="ECO:0000256" key="5">
    <source>
        <dbReference type="ARBA" id="ARBA00022475"/>
    </source>
</evidence>
<dbReference type="RefSeq" id="WP_044076397.1">
    <property type="nucleotide sequence ID" value="NZ_KB235933.1"/>
</dbReference>
<evidence type="ECO:0000256" key="11">
    <source>
        <dbReference type="ARBA" id="ARBA00023004"/>
    </source>
</evidence>
<keyword evidence="11 14" id="KW-0408">Iron</keyword>